<reference evidence="2" key="1">
    <citation type="submission" date="2023-07" db="EMBL/GenBank/DDBJ databases">
        <title>30 novel species of actinomycetes from the DSMZ collection.</title>
        <authorList>
            <person name="Nouioui I."/>
        </authorList>
    </citation>
    <scope>NUCLEOTIDE SEQUENCE [LARGE SCALE GENOMIC DNA]</scope>
    <source>
        <strain evidence="2">DSM 42041</strain>
    </source>
</reference>
<keyword evidence="2" id="KW-1185">Reference proteome</keyword>
<sequence>MPERGKIGARVAGRIRRDFPEPEVASRVCALLEEWGDAWPLEARRVQAAIVLKAAGDVDTLVALVDLAHVDYRDALMATGFADEDWRERMEAAFRSG</sequence>
<dbReference type="EMBL" id="JAVREQ010000038">
    <property type="protein sequence ID" value="MDT0382445.1"/>
    <property type="molecule type" value="Genomic_DNA"/>
</dbReference>
<evidence type="ECO:0000313" key="1">
    <source>
        <dbReference type="EMBL" id="MDT0382445.1"/>
    </source>
</evidence>
<protein>
    <submittedName>
        <fullName evidence="1">Uncharacterized protein</fullName>
    </submittedName>
</protein>
<name>A0ABU2NZN2_9ACTN</name>
<comment type="caution">
    <text evidence="1">The sequence shown here is derived from an EMBL/GenBank/DDBJ whole genome shotgun (WGS) entry which is preliminary data.</text>
</comment>
<dbReference type="Proteomes" id="UP001183414">
    <property type="component" value="Unassembled WGS sequence"/>
</dbReference>
<gene>
    <name evidence="1" type="ORF">RM572_27175</name>
</gene>
<accession>A0ABU2NZN2</accession>
<proteinExistence type="predicted"/>
<dbReference type="RefSeq" id="WP_311676037.1">
    <property type="nucleotide sequence ID" value="NZ_JAVREQ010000038.1"/>
</dbReference>
<evidence type="ECO:0000313" key="2">
    <source>
        <dbReference type="Proteomes" id="UP001183414"/>
    </source>
</evidence>
<organism evidence="1 2">
    <name type="scientific">Streptomyces hazeniae</name>
    <dbReference type="NCBI Taxonomy" id="3075538"/>
    <lineage>
        <taxon>Bacteria</taxon>
        <taxon>Bacillati</taxon>
        <taxon>Actinomycetota</taxon>
        <taxon>Actinomycetes</taxon>
        <taxon>Kitasatosporales</taxon>
        <taxon>Streptomycetaceae</taxon>
        <taxon>Streptomyces</taxon>
    </lineage>
</organism>